<dbReference type="EMBL" id="SOBT01000009">
    <property type="protein sequence ID" value="TDU28624.1"/>
    <property type="molecule type" value="Genomic_DNA"/>
</dbReference>
<name>A0A4R7P4C9_9GAMM</name>
<dbReference type="GO" id="GO:0005886">
    <property type="term" value="C:plasma membrane"/>
    <property type="evidence" value="ECO:0007669"/>
    <property type="project" value="UniProtKB-SubCell"/>
</dbReference>
<feature type="transmembrane region" description="Helical" evidence="7">
    <location>
        <begin position="416"/>
        <end position="436"/>
    </location>
</feature>
<dbReference type="Pfam" id="PF14067">
    <property type="entry name" value="LssY_C"/>
    <property type="match status" value="1"/>
</dbReference>
<feature type="transmembrane region" description="Helical" evidence="7">
    <location>
        <begin position="59"/>
        <end position="80"/>
    </location>
</feature>
<feature type="transmembrane region" description="Helical" evidence="7">
    <location>
        <begin position="325"/>
        <end position="346"/>
    </location>
</feature>
<dbReference type="AlphaFoldDB" id="A0A4R7P4C9"/>
<evidence type="ECO:0000256" key="4">
    <source>
        <dbReference type="ARBA" id="ARBA00022692"/>
    </source>
</evidence>
<evidence type="ECO:0000256" key="6">
    <source>
        <dbReference type="ARBA" id="ARBA00023136"/>
    </source>
</evidence>
<dbReference type="OrthoDB" id="9780918at2"/>
<keyword evidence="6 7" id="KW-0472">Membrane</keyword>
<keyword evidence="3" id="KW-1003">Cell membrane</keyword>
<evidence type="ECO:0000259" key="8">
    <source>
        <dbReference type="Pfam" id="PF09335"/>
    </source>
</evidence>
<keyword evidence="5 7" id="KW-1133">Transmembrane helix</keyword>
<evidence type="ECO:0000259" key="9">
    <source>
        <dbReference type="Pfam" id="PF14067"/>
    </source>
</evidence>
<protein>
    <submittedName>
        <fullName evidence="10">Membrane protein DedA with SNARE-associated domain</fullName>
    </submittedName>
</protein>
<comment type="caution">
    <text evidence="10">The sequence shown here is derived from an EMBL/GenBank/DDBJ whole genome shotgun (WGS) entry which is preliminary data.</text>
</comment>
<dbReference type="RefSeq" id="WP_133882158.1">
    <property type="nucleotide sequence ID" value="NZ_MWIN01000002.1"/>
</dbReference>
<dbReference type="PANTHER" id="PTHR30353:SF15">
    <property type="entry name" value="INNER MEMBRANE PROTEIN YABI"/>
    <property type="match status" value="1"/>
</dbReference>
<sequence>MLEHAQALFAWIAAHPGESLVLLFLVSMLDAIFIVGAFVPAAVVLFGMGALVALGSLELWPTALIAAAGALAGDALSFALGRRYGEQLFQSRWLLRYPDFVNGGRRFFARHGGKGVMLARFLGPVRSITPALAGASHMSVWFFLIIDAIAALLWALIFLVPGVVFGASLGLAAEVATRLVGLLVINILLLVFGIWAARAAIGIFNLRAGSWVRGLLEWSRRHRRLGRFGPGLADPAQPEMPALIAVGALLLLAGAVWLVSFGGAGWRGFPGPFDAVVHQTLSDLSTPWGSAAARFIARLGEWPVYGSTAMAVLGVLLWRRRLRAAAHWVSALTFGVVVTLLMQFGPLLPPPAVFFAHGGPAPPRDLALVTIIYGCAATLYATLRPVRVRLFAYSMAIAVVLLIALARLVLGQEWLGFNGFAIIMGLLWTAALTLGYRQHGPERLFAGSFALPVLSAFAVAVGMSWGVDRATTHAAAASPPTLPHTMPVGVWWEGGWRDLPASRIDVRGRSGRRFDLQWAAEESRVESELLAAGWQALTPLSVADTLRWLTETTSIASLPVLPQVHAGNHARLSLRRPVDDNHQHLIRLWDSGTRVTAEGKPVPVWLGAVTEQRARTYYRLFRYPVTEPDQPILPPLPASTPFTAIRIVERDGDRLWLMGAPRVLYTSPIPEAAPGPPVPLHAP</sequence>
<proteinExistence type="inferred from homology"/>
<feature type="transmembrane region" description="Helical" evidence="7">
    <location>
        <begin position="242"/>
        <end position="266"/>
    </location>
</feature>
<dbReference type="InterPro" id="IPR025902">
    <property type="entry name" value="LssY-like-C_dom"/>
</dbReference>
<comment type="similarity">
    <text evidence="2">Belongs to the DedA family.</text>
</comment>
<evidence type="ECO:0000256" key="3">
    <source>
        <dbReference type="ARBA" id="ARBA00022475"/>
    </source>
</evidence>
<dbReference type="Pfam" id="PF09335">
    <property type="entry name" value="VTT_dom"/>
    <property type="match status" value="1"/>
</dbReference>
<comment type="subcellular location">
    <subcellularLocation>
        <location evidence="1">Cell membrane</location>
        <topology evidence="1">Multi-pass membrane protein</topology>
    </subcellularLocation>
</comment>
<evidence type="ECO:0000313" key="11">
    <source>
        <dbReference type="Proteomes" id="UP000295341"/>
    </source>
</evidence>
<feature type="transmembrane region" description="Helical" evidence="7">
    <location>
        <begin position="140"/>
        <end position="173"/>
    </location>
</feature>
<feature type="transmembrane region" description="Helical" evidence="7">
    <location>
        <begin position="448"/>
        <end position="467"/>
    </location>
</feature>
<feature type="transmembrane region" description="Helical" evidence="7">
    <location>
        <begin position="390"/>
        <end position="410"/>
    </location>
</feature>
<feature type="transmembrane region" description="Helical" evidence="7">
    <location>
        <begin position="366"/>
        <end position="383"/>
    </location>
</feature>
<dbReference type="PANTHER" id="PTHR30353">
    <property type="entry name" value="INNER MEMBRANE PROTEIN DEDA-RELATED"/>
    <property type="match status" value="1"/>
</dbReference>
<feature type="domain" description="VTT" evidence="8">
    <location>
        <begin position="40"/>
        <end position="162"/>
    </location>
</feature>
<evidence type="ECO:0000256" key="1">
    <source>
        <dbReference type="ARBA" id="ARBA00004651"/>
    </source>
</evidence>
<keyword evidence="4 7" id="KW-0812">Transmembrane</keyword>
<keyword evidence="11" id="KW-1185">Reference proteome</keyword>
<feature type="transmembrane region" description="Helical" evidence="7">
    <location>
        <begin position="302"/>
        <end position="318"/>
    </location>
</feature>
<feature type="transmembrane region" description="Helical" evidence="7">
    <location>
        <begin position="20"/>
        <end position="53"/>
    </location>
</feature>
<evidence type="ECO:0000313" key="10">
    <source>
        <dbReference type="EMBL" id="TDU28624.1"/>
    </source>
</evidence>
<feature type="transmembrane region" description="Helical" evidence="7">
    <location>
        <begin position="179"/>
        <end position="197"/>
    </location>
</feature>
<feature type="domain" description="LssY-like C-terminal" evidence="9">
    <location>
        <begin position="500"/>
        <end position="614"/>
    </location>
</feature>
<organism evidence="10 11">
    <name type="scientific">Panacagrimonas perspica</name>
    <dbReference type="NCBI Taxonomy" id="381431"/>
    <lineage>
        <taxon>Bacteria</taxon>
        <taxon>Pseudomonadati</taxon>
        <taxon>Pseudomonadota</taxon>
        <taxon>Gammaproteobacteria</taxon>
        <taxon>Nevskiales</taxon>
        <taxon>Nevskiaceae</taxon>
        <taxon>Panacagrimonas</taxon>
    </lineage>
</organism>
<gene>
    <name evidence="10" type="ORF">DFR24_2999</name>
</gene>
<dbReference type="InterPro" id="IPR032816">
    <property type="entry name" value="VTT_dom"/>
</dbReference>
<reference evidence="10 11" key="1">
    <citation type="submission" date="2019-03" db="EMBL/GenBank/DDBJ databases">
        <title>Genomic Encyclopedia of Type Strains, Phase IV (KMG-IV): sequencing the most valuable type-strain genomes for metagenomic binning, comparative biology and taxonomic classification.</title>
        <authorList>
            <person name="Goeker M."/>
        </authorList>
    </citation>
    <scope>NUCLEOTIDE SEQUENCE [LARGE SCALE GENOMIC DNA]</scope>
    <source>
        <strain evidence="10 11">DSM 26377</strain>
    </source>
</reference>
<evidence type="ECO:0000256" key="2">
    <source>
        <dbReference type="ARBA" id="ARBA00010792"/>
    </source>
</evidence>
<accession>A0A4R7P4C9</accession>
<evidence type="ECO:0000256" key="5">
    <source>
        <dbReference type="ARBA" id="ARBA00022989"/>
    </source>
</evidence>
<evidence type="ECO:0000256" key="7">
    <source>
        <dbReference type="SAM" id="Phobius"/>
    </source>
</evidence>
<dbReference type="InterPro" id="IPR032818">
    <property type="entry name" value="DedA-like"/>
</dbReference>
<dbReference type="Proteomes" id="UP000295341">
    <property type="component" value="Unassembled WGS sequence"/>
</dbReference>